<dbReference type="OrthoDB" id="6105938at2759"/>
<dbReference type="PANTHER" id="PTHR25465">
    <property type="entry name" value="B-BOX DOMAIN CONTAINING"/>
    <property type="match status" value="1"/>
</dbReference>
<dbReference type="SUPFAM" id="SSF57850">
    <property type="entry name" value="RING/U-box"/>
    <property type="match status" value="1"/>
</dbReference>
<dbReference type="InterPro" id="IPR000315">
    <property type="entry name" value="Znf_B-box"/>
</dbReference>
<evidence type="ECO:0000256" key="2">
    <source>
        <dbReference type="ARBA" id="ARBA00022723"/>
    </source>
</evidence>
<dbReference type="SUPFAM" id="SSF57845">
    <property type="entry name" value="B-box zinc-binding domain"/>
    <property type="match status" value="1"/>
</dbReference>
<dbReference type="InterPro" id="IPR013083">
    <property type="entry name" value="Znf_RING/FYVE/PHD"/>
</dbReference>
<keyword evidence="8" id="KW-1185">Reference proteome</keyword>
<dbReference type="KEGG" id="xla:108719471"/>
<dbReference type="PROSITE" id="PS50089">
    <property type="entry name" value="ZF_RING_2"/>
    <property type="match status" value="1"/>
</dbReference>
<dbReference type="Gene3D" id="2.60.120.920">
    <property type="match status" value="1"/>
</dbReference>
<keyword evidence="3" id="KW-0863">Zinc-finger</keyword>
<dbReference type="Pfam" id="PF13765">
    <property type="entry name" value="PRY"/>
    <property type="match status" value="1"/>
</dbReference>
<keyword evidence="5" id="KW-0862">Zinc</keyword>
<dbReference type="RefSeq" id="XP_018123814.1">
    <property type="nucleotide sequence ID" value="XM_018268325.2"/>
</dbReference>
<dbReference type="GO" id="GO:0045087">
    <property type="term" value="P:innate immune response"/>
    <property type="evidence" value="ECO:0007669"/>
    <property type="project" value="UniProtKB-KW"/>
</dbReference>
<dbReference type="PRINTS" id="PR01407">
    <property type="entry name" value="BUTYPHLNCDUF"/>
</dbReference>
<dbReference type="InterPro" id="IPR006574">
    <property type="entry name" value="PRY"/>
</dbReference>
<dbReference type="GO" id="GO:0005737">
    <property type="term" value="C:cytoplasm"/>
    <property type="evidence" value="ECO:0007669"/>
    <property type="project" value="UniProtKB-ARBA"/>
</dbReference>
<dbReference type="SMART" id="SM00449">
    <property type="entry name" value="SPRY"/>
    <property type="match status" value="1"/>
</dbReference>
<dbReference type="SUPFAM" id="SSF49899">
    <property type="entry name" value="Concanavalin A-like lectins/glucanases"/>
    <property type="match status" value="1"/>
</dbReference>
<dbReference type="Bgee" id="108719471">
    <property type="expression patterns" value="Expressed in liver and 13 other cell types or tissues"/>
</dbReference>
<dbReference type="InterPro" id="IPR017907">
    <property type="entry name" value="Znf_RING_CS"/>
</dbReference>
<dbReference type="Pfam" id="PF13445">
    <property type="entry name" value="zf-RING_UBOX"/>
    <property type="match status" value="1"/>
</dbReference>
<dbReference type="InterPro" id="IPR003877">
    <property type="entry name" value="SPRY_dom"/>
</dbReference>
<dbReference type="Gene3D" id="3.30.40.10">
    <property type="entry name" value="Zinc/RING finger domain, C3HC4 (zinc finger)"/>
    <property type="match status" value="1"/>
</dbReference>
<dbReference type="InterPro" id="IPR003649">
    <property type="entry name" value="Bbox_C"/>
</dbReference>
<evidence type="ECO:0000256" key="3">
    <source>
        <dbReference type="ARBA" id="ARBA00022771"/>
    </source>
</evidence>
<dbReference type="CDD" id="cd12891">
    <property type="entry name" value="SPRY_PRY_C-I_2"/>
    <property type="match status" value="1"/>
</dbReference>
<dbReference type="PROSITE" id="PS00518">
    <property type="entry name" value="ZF_RING_1"/>
    <property type="match status" value="1"/>
</dbReference>
<keyword evidence="2" id="KW-0479">Metal-binding</keyword>
<keyword evidence="7" id="KW-0175">Coiled coil</keyword>
<dbReference type="InterPro" id="IPR043136">
    <property type="entry name" value="B30.2/SPRY_sf"/>
</dbReference>
<dbReference type="InterPro" id="IPR003879">
    <property type="entry name" value="Butyrophylin_SPRY"/>
</dbReference>
<dbReference type="PANTHER" id="PTHR25465:SF63">
    <property type="entry name" value="E3 UBIQUITIN-PROTEIN LIGASE TRIM7"/>
    <property type="match status" value="1"/>
</dbReference>
<evidence type="ECO:0000313" key="9">
    <source>
        <dbReference type="RefSeq" id="XP_018123814.1"/>
    </source>
</evidence>
<evidence type="ECO:0000256" key="1">
    <source>
        <dbReference type="ARBA" id="ARBA00022588"/>
    </source>
</evidence>
<dbReference type="InterPro" id="IPR001870">
    <property type="entry name" value="B30.2/SPRY"/>
</dbReference>
<dbReference type="Proteomes" id="UP000186698">
    <property type="component" value="Chromosome 6L"/>
</dbReference>
<reference evidence="9" key="1">
    <citation type="submission" date="2025-08" db="UniProtKB">
        <authorList>
            <consortium name="RefSeq"/>
        </authorList>
    </citation>
    <scope>IDENTIFICATION</scope>
    <source>
        <strain evidence="9">J_2021</strain>
        <tissue evidence="9">Erythrocytes</tissue>
    </source>
</reference>
<dbReference type="SMART" id="SM00184">
    <property type="entry name" value="RING"/>
    <property type="match status" value="1"/>
</dbReference>
<dbReference type="CDD" id="cd16597">
    <property type="entry name" value="RING-HC_TRIM25_C-IV"/>
    <property type="match status" value="1"/>
</dbReference>
<dbReference type="InterPro" id="IPR001841">
    <property type="entry name" value="Znf_RING"/>
</dbReference>
<dbReference type="PROSITE" id="PS50188">
    <property type="entry name" value="B302_SPRY"/>
    <property type="match status" value="1"/>
</dbReference>
<evidence type="ECO:0000256" key="5">
    <source>
        <dbReference type="ARBA" id="ARBA00022833"/>
    </source>
</evidence>
<dbReference type="SMART" id="SM00589">
    <property type="entry name" value="PRY"/>
    <property type="match status" value="1"/>
</dbReference>
<keyword evidence="4" id="KW-0833">Ubl conjugation pathway</keyword>
<keyword evidence="6" id="KW-0391">Immunity</keyword>
<organism evidence="8 9">
    <name type="scientific">Xenopus laevis</name>
    <name type="common">African clawed frog</name>
    <dbReference type="NCBI Taxonomy" id="8355"/>
    <lineage>
        <taxon>Eukaryota</taxon>
        <taxon>Metazoa</taxon>
        <taxon>Chordata</taxon>
        <taxon>Craniata</taxon>
        <taxon>Vertebrata</taxon>
        <taxon>Euteleostomi</taxon>
        <taxon>Amphibia</taxon>
        <taxon>Batrachia</taxon>
        <taxon>Anura</taxon>
        <taxon>Pipoidea</taxon>
        <taxon>Pipidae</taxon>
        <taxon>Xenopodinae</taxon>
        <taxon>Xenopus</taxon>
        <taxon>Xenopus</taxon>
    </lineage>
</organism>
<dbReference type="InterPro" id="IPR013320">
    <property type="entry name" value="ConA-like_dom_sf"/>
</dbReference>
<proteinExistence type="predicted"/>
<sequence>MASAGVRVEVTCTICLSIYTEPVTLPCGHNFCQGCINKTWDWQEGVEEKPPCPECRERFRRRPELIKNLRLRNIAEHFLPEQPKQENTDIYCTYCDSSVPAAKYCALCKACLCQSHVQLHSRAHVLTEPPVSPAKHKCSVHDKLLEFHCLEDDACICASCCLVGVHQGHRVESLSEASEKQKEKLKRVLEYLIPNKEDTEKGLVKLKGRRDQVKKKAAAEREKVTDLFRCIREWLEALENQILEEISRQEEQYSLPYSDLIQELEIQKEQLSQKIHDIVELCNTADPLTVLQGSEKAEDLDYVEKSFVQRPPPVPDLDKYLLKETLDTGLCDIVRGATQMWDYGQKVTDLEMDINTAGPYVTLSDDGKSANDWNCDQEHPETPERFEQNQVLSTRGFSSGRHYWDVEGSDFGRWCVGVAYPSLEKEGVRSLIGFNEKSWGLYQMDRNFFMSLLQGYQYKLLHNNKEYELPGISSCRRIRISLDYKAGRLSFYELSDPIKHLFSFTATFTEPLCAAFWLESGWVKIIS</sequence>
<name>A0A1L8G0B2_XENLA</name>
<dbReference type="CDD" id="cd19769">
    <property type="entry name" value="Bbox2_TRIM16-like"/>
    <property type="match status" value="1"/>
</dbReference>
<evidence type="ECO:0000256" key="7">
    <source>
        <dbReference type="ARBA" id="ARBA00023054"/>
    </source>
</evidence>
<dbReference type="GeneID" id="108719471"/>
<dbReference type="Pfam" id="PF00622">
    <property type="entry name" value="SPRY"/>
    <property type="match status" value="1"/>
</dbReference>
<protein>
    <submittedName>
        <fullName evidence="9">E3 ubiquitin-protein ligase TRIM11</fullName>
    </submittedName>
</protein>
<gene>
    <name evidence="9" type="primary">LOC108719471</name>
</gene>
<dbReference type="PROSITE" id="PS50119">
    <property type="entry name" value="ZF_BBOX"/>
    <property type="match status" value="1"/>
</dbReference>
<evidence type="ECO:0000313" key="8">
    <source>
        <dbReference type="Proteomes" id="UP000186698"/>
    </source>
</evidence>
<dbReference type="Gene3D" id="3.30.160.60">
    <property type="entry name" value="Classic Zinc Finger"/>
    <property type="match status" value="1"/>
</dbReference>
<dbReference type="InterPro" id="IPR027370">
    <property type="entry name" value="Znf-RING_euk"/>
</dbReference>
<accession>A0A1L8G0B2</accession>
<dbReference type="PaxDb" id="8355-A0A1L8G0B2"/>
<dbReference type="SMART" id="SM00336">
    <property type="entry name" value="BBOX"/>
    <property type="match status" value="1"/>
</dbReference>
<dbReference type="InterPro" id="IPR051051">
    <property type="entry name" value="E3_ubiq-ligase_TRIM/RNF"/>
</dbReference>
<evidence type="ECO:0000256" key="6">
    <source>
        <dbReference type="ARBA" id="ARBA00022859"/>
    </source>
</evidence>
<dbReference type="Pfam" id="PF00643">
    <property type="entry name" value="zf-B_box"/>
    <property type="match status" value="1"/>
</dbReference>
<keyword evidence="1" id="KW-0399">Innate immunity</keyword>
<evidence type="ECO:0000256" key="4">
    <source>
        <dbReference type="ARBA" id="ARBA00022786"/>
    </source>
</evidence>
<dbReference type="SMART" id="SM00502">
    <property type="entry name" value="BBC"/>
    <property type="match status" value="1"/>
</dbReference>
<dbReference type="GO" id="GO:0008270">
    <property type="term" value="F:zinc ion binding"/>
    <property type="evidence" value="ECO:0007669"/>
    <property type="project" value="UniProtKB-KW"/>
</dbReference>
<dbReference type="AlphaFoldDB" id="A0A1L8G0B2"/>